<reference evidence="2 3" key="1">
    <citation type="submission" date="2016-04" db="EMBL/GenBank/DDBJ databases">
        <title>Genome sequence of Clostridium magnum DSM 2767.</title>
        <authorList>
            <person name="Poehlein A."/>
            <person name="Uhlig R."/>
            <person name="Fischer R."/>
            <person name="Bahl H."/>
            <person name="Daniel R."/>
        </authorList>
    </citation>
    <scope>NUCLEOTIDE SEQUENCE [LARGE SCALE GENOMIC DNA]</scope>
    <source>
        <strain evidence="2 3">DSM 2767</strain>
    </source>
</reference>
<keyword evidence="3" id="KW-1185">Reference proteome</keyword>
<dbReference type="PANTHER" id="PTHR40596">
    <property type="entry name" value="CITRATE LYASE ALPHA CHAIN"/>
    <property type="match status" value="1"/>
</dbReference>
<evidence type="ECO:0000313" key="2">
    <source>
        <dbReference type="EMBL" id="KZL93220.1"/>
    </source>
</evidence>
<accession>A0A162TYK4</accession>
<keyword evidence="1 2" id="KW-0808">Transferase</keyword>
<dbReference type="GO" id="GO:0006084">
    <property type="term" value="P:acetyl-CoA metabolic process"/>
    <property type="evidence" value="ECO:0007669"/>
    <property type="project" value="UniProtKB-UniRule"/>
</dbReference>
<dbReference type="Pfam" id="PF04223">
    <property type="entry name" value="CitF"/>
    <property type="match status" value="1"/>
</dbReference>
<dbReference type="PATRIC" id="fig|1121326.3.peg.218"/>
<sequence length="513" mass="54693">MKNVLGREIPDYIEGYGKVELFKGAFKNYGLKEKIGVKVNSVKPGEEKLLDSIDDALNKIGIKDGMTISFHHHLRNGDFVLNNVMHAIAKRGIKDIVIAASSIFPVHEPLVEYIKNGIVTGIVTNYMSGPVAEAVSKGLLKKPAIMMTHGGRPRAIESGDLHIDIAFIGAPTADTYGNINGVYGNAACGSLGYATVDAEYADKVVAITDNLVTYPACPIEISQIYVDYVVKVDSIGNPAGIVSGTTKITKDPVGLKIAKIATKVIELSGLVKDGLSFQTGAGGTSLAVAEELKNLMREKSVVGSFAAGGITGYIVEMLEEGLFRNIFDVQCFDLKAVESYRHNPKHQGMSGSMYGNPHNKGAVVNNLDVMILGATEIDIDFNVNVTTGSSGVIMGGSGGHSDTAAGAKLAMVVTNLIKGRLPIIKDSVTTVTTPGESIDIVVTEWGIAVNPKRKDLIEKLSSSSIPTMTIKELKELAEKMTGKPEAIEMSDEIVAIVEYRDGTVIDVVRKPVD</sequence>
<dbReference type="RefSeq" id="WP_066616774.1">
    <property type="nucleotide sequence ID" value="NZ_FQXL01000017.1"/>
</dbReference>
<dbReference type="Proteomes" id="UP000076603">
    <property type="component" value="Unassembled WGS sequence"/>
</dbReference>
<dbReference type="SUPFAM" id="SSF100950">
    <property type="entry name" value="NagB/RpiA/CoA transferase-like"/>
    <property type="match status" value="2"/>
</dbReference>
<dbReference type="Gene3D" id="3.40.1080.10">
    <property type="entry name" value="Glutaconate Coenzyme A-transferase"/>
    <property type="match status" value="2"/>
</dbReference>
<evidence type="ECO:0000313" key="3">
    <source>
        <dbReference type="Proteomes" id="UP000076603"/>
    </source>
</evidence>
<keyword evidence="1 2" id="KW-0456">Lyase</keyword>
<keyword evidence="1" id="KW-0963">Cytoplasm</keyword>
<dbReference type="EC" id="4.1.3.6" evidence="1"/>
<protein>
    <recommendedName>
        <fullName evidence="1">Citrate lyase alpha chain</fullName>
        <shortName evidence="1">Citrase alpha chain</shortName>
        <ecNumber evidence="1">2.8.3.10</ecNumber>
        <ecNumber evidence="1">4.1.3.6</ecNumber>
    </recommendedName>
    <alternativeName>
        <fullName evidence="1">Citrate (pro-3S)-lyase alpha chain</fullName>
    </alternativeName>
    <alternativeName>
        <fullName evidence="1">Citrate CoA-transferase subunit</fullName>
    </alternativeName>
</protein>
<dbReference type="GO" id="GO:0008814">
    <property type="term" value="F:citrate CoA-transferase activity"/>
    <property type="evidence" value="ECO:0007669"/>
    <property type="project" value="UniProtKB-UniRule"/>
</dbReference>
<comment type="catalytic activity">
    <reaction evidence="1">
        <text>citrate = oxaloacetate + acetate</text>
        <dbReference type="Rhea" id="RHEA:10760"/>
        <dbReference type="ChEBI" id="CHEBI:16452"/>
        <dbReference type="ChEBI" id="CHEBI:16947"/>
        <dbReference type="ChEBI" id="CHEBI:30089"/>
        <dbReference type="EC" id="4.1.3.6"/>
    </reaction>
</comment>
<dbReference type="InterPro" id="IPR006472">
    <property type="entry name" value="Citrate_lyase_asu"/>
</dbReference>
<dbReference type="InterPro" id="IPR037171">
    <property type="entry name" value="NagB/RpiA_transferase-like"/>
</dbReference>
<proteinExistence type="predicted"/>
<dbReference type="PIRSF" id="PIRSF009451">
    <property type="entry name" value="Citrt_lyas_alpha"/>
    <property type="match status" value="1"/>
</dbReference>
<dbReference type="EC" id="2.8.3.10" evidence="1"/>
<dbReference type="STRING" id="1121326.CLMAG_02430"/>
<evidence type="ECO:0000256" key="1">
    <source>
        <dbReference type="PIRNR" id="PIRNR009451"/>
    </source>
</evidence>
<dbReference type="AlphaFoldDB" id="A0A162TYK4"/>
<dbReference type="NCBIfam" id="TIGR01584">
    <property type="entry name" value="citF"/>
    <property type="match status" value="1"/>
</dbReference>
<name>A0A162TYK4_9CLOT</name>
<comment type="caution">
    <text evidence="2">The sequence shown here is derived from an EMBL/GenBank/DDBJ whole genome shotgun (WGS) entry which is preliminary data.</text>
</comment>
<gene>
    <name evidence="2" type="primary">citF_1</name>
    <name evidence="2" type="ORF">CLMAG_02430</name>
</gene>
<dbReference type="PANTHER" id="PTHR40596:SF1">
    <property type="entry name" value="CITRATE LYASE ALPHA CHAIN"/>
    <property type="match status" value="1"/>
</dbReference>
<dbReference type="EMBL" id="LWAE01000001">
    <property type="protein sequence ID" value="KZL93220.1"/>
    <property type="molecule type" value="Genomic_DNA"/>
</dbReference>
<dbReference type="GO" id="GO:0009346">
    <property type="term" value="C:ATP-independent citrate lyase complex"/>
    <property type="evidence" value="ECO:0007669"/>
    <property type="project" value="UniProtKB-UniRule"/>
</dbReference>
<dbReference type="GO" id="GO:0008815">
    <property type="term" value="F:citrate (pro-3S)-lyase activity"/>
    <property type="evidence" value="ECO:0007669"/>
    <property type="project" value="UniProtKB-UniRule"/>
</dbReference>
<organism evidence="2 3">
    <name type="scientific">Clostridium magnum DSM 2767</name>
    <dbReference type="NCBI Taxonomy" id="1121326"/>
    <lineage>
        <taxon>Bacteria</taxon>
        <taxon>Bacillati</taxon>
        <taxon>Bacillota</taxon>
        <taxon>Clostridia</taxon>
        <taxon>Eubacteriales</taxon>
        <taxon>Clostridiaceae</taxon>
        <taxon>Clostridium</taxon>
    </lineage>
</organism>
<dbReference type="GO" id="GO:0005737">
    <property type="term" value="C:cytoplasm"/>
    <property type="evidence" value="ECO:0007669"/>
    <property type="project" value="UniProtKB-SubCell"/>
</dbReference>
<dbReference type="OrthoDB" id="9767643at2"/>
<comment type="subcellular location">
    <subcellularLocation>
        <location evidence="1">Cytoplasm</location>
    </subcellularLocation>
</comment>
<comment type="catalytic activity">
    <reaction evidence="1">
        <text>citrate + acetyl-CoA = (3S)-citryl-CoA + acetate</text>
        <dbReference type="Rhea" id="RHEA:19405"/>
        <dbReference type="ChEBI" id="CHEBI:16947"/>
        <dbReference type="ChEBI" id="CHEBI:30089"/>
        <dbReference type="ChEBI" id="CHEBI:57288"/>
        <dbReference type="ChEBI" id="CHEBI:57321"/>
        <dbReference type="EC" id="2.8.3.10"/>
    </reaction>
</comment>